<dbReference type="PANTHER" id="PTHR34382:SF7">
    <property type="entry name" value="PTS SYSTEM N,N'-DIACETYLCHITOBIOSE-SPECIFIC EIIA COMPONENT"/>
    <property type="match status" value="1"/>
</dbReference>
<keyword evidence="3" id="KW-0808">Transferase</keyword>
<accession>A0A840UDS5</accession>
<evidence type="ECO:0000313" key="8">
    <source>
        <dbReference type="EMBL" id="MBB5335169.1"/>
    </source>
</evidence>
<keyword evidence="1" id="KW-0813">Transport</keyword>
<comment type="cofactor">
    <cofactor evidence="6">
        <name>Mg(2+)</name>
        <dbReference type="ChEBI" id="CHEBI:18420"/>
    </cofactor>
    <text evidence="6">Binds 1 Mg(2+) ion per trimer.</text>
</comment>
<name>A0A840UDS5_9FIRM</name>
<keyword evidence="6" id="KW-0479">Metal-binding</keyword>
<dbReference type="EMBL" id="JACHFH010000002">
    <property type="protein sequence ID" value="MBB5335169.1"/>
    <property type="molecule type" value="Genomic_DNA"/>
</dbReference>
<evidence type="ECO:0000256" key="7">
    <source>
        <dbReference type="PROSITE-ProRule" id="PRU00418"/>
    </source>
</evidence>
<dbReference type="PROSITE" id="PS51095">
    <property type="entry name" value="PTS_EIIA_TYPE_3"/>
    <property type="match status" value="1"/>
</dbReference>
<dbReference type="GO" id="GO:0046872">
    <property type="term" value="F:metal ion binding"/>
    <property type="evidence" value="ECO:0007669"/>
    <property type="project" value="UniProtKB-KW"/>
</dbReference>
<gene>
    <name evidence="8" type="ORF">HNR32_000283</name>
</gene>
<dbReference type="Pfam" id="PF02255">
    <property type="entry name" value="PTS_IIA"/>
    <property type="match status" value="1"/>
</dbReference>
<dbReference type="GO" id="GO:0009401">
    <property type="term" value="P:phosphoenolpyruvate-dependent sugar phosphotransferase system"/>
    <property type="evidence" value="ECO:0007669"/>
    <property type="project" value="UniProtKB-KW"/>
</dbReference>
<keyword evidence="2" id="KW-0762">Sugar transport</keyword>
<dbReference type="PANTHER" id="PTHR34382">
    <property type="entry name" value="PTS SYSTEM N,N'-DIACETYLCHITOBIOSE-SPECIFIC EIIA COMPONENT"/>
    <property type="match status" value="1"/>
</dbReference>
<dbReference type="InterPro" id="IPR036542">
    <property type="entry name" value="PTS_IIA_lac/cel_sf"/>
</dbReference>
<evidence type="ECO:0000313" key="9">
    <source>
        <dbReference type="Proteomes" id="UP000559117"/>
    </source>
</evidence>
<sequence length="107" mass="12074">MTRQKNNENVCLDIVKEANTAKNGYLQAIQLAKQGEFENAVKEVKTADEYFDKAHAIHTELLQAEADKGKTEVDLLLVHAEDIMMNAESSKVFTMEIIALYLKLSKM</sequence>
<protein>
    <submittedName>
        <fullName evidence="8">PTS system cellobiose-specific IIA component</fullName>
    </submittedName>
</protein>
<feature type="modified residue" description="Phosphohistidine; by HPr" evidence="7">
    <location>
        <position position="79"/>
    </location>
</feature>
<proteinExistence type="predicted"/>
<dbReference type="GO" id="GO:0016740">
    <property type="term" value="F:transferase activity"/>
    <property type="evidence" value="ECO:0007669"/>
    <property type="project" value="UniProtKB-KW"/>
</dbReference>
<evidence type="ECO:0000256" key="6">
    <source>
        <dbReference type="PIRSR" id="PIRSR000699-2"/>
    </source>
</evidence>
<evidence type="ECO:0000256" key="2">
    <source>
        <dbReference type="ARBA" id="ARBA00022597"/>
    </source>
</evidence>
<reference evidence="8 9" key="1">
    <citation type="submission" date="2020-08" db="EMBL/GenBank/DDBJ databases">
        <title>Genomic Encyclopedia of Type Strains, Phase IV (KMG-IV): sequencing the most valuable type-strain genomes for metagenomic binning, comparative biology and taxonomic classification.</title>
        <authorList>
            <person name="Goeker M."/>
        </authorList>
    </citation>
    <scope>NUCLEOTIDE SEQUENCE [LARGE SCALE GENOMIC DNA]</scope>
    <source>
        <strain evidence="8 9">DSM 24661</strain>
    </source>
</reference>
<evidence type="ECO:0000256" key="3">
    <source>
        <dbReference type="ARBA" id="ARBA00022679"/>
    </source>
</evidence>
<dbReference type="Proteomes" id="UP000559117">
    <property type="component" value="Unassembled WGS sequence"/>
</dbReference>
<organism evidence="8 9">
    <name type="scientific">Pectinatus brassicae</name>
    <dbReference type="NCBI Taxonomy" id="862415"/>
    <lineage>
        <taxon>Bacteria</taxon>
        <taxon>Bacillati</taxon>
        <taxon>Bacillota</taxon>
        <taxon>Negativicutes</taxon>
        <taxon>Selenomonadales</taxon>
        <taxon>Selenomonadaceae</taxon>
        <taxon>Pectinatus</taxon>
    </lineage>
</organism>
<dbReference type="SUPFAM" id="SSF46973">
    <property type="entry name" value="Enzyme IIa from lactose specific PTS, IIa-lac"/>
    <property type="match status" value="1"/>
</dbReference>
<keyword evidence="9" id="KW-1185">Reference proteome</keyword>
<evidence type="ECO:0000256" key="5">
    <source>
        <dbReference type="PIRSR" id="PIRSR000699-1"/>
    </source>
</evidence>
<dbReference type="AlphaFoldDB" id="A0A840UDS5"/>
<dbReference type="Gene3D" id="1.20.58.80">
    <property type="entry name" value="Phosphotransferase system, lactose/cellobiose-type IIA subunit"/>
    <property type="match status" value="1"/>
</dbReference>
<comment type="caution">
    <text evidence="8">The sequence shown here is derived from an EMBL/GenBank/DDBJ whole genome shotgun (WGS) entry which is preliminary data.</text>
</comment>
<keyword evidence="4" id="KW-0598">Phosphotransferase system</keyword>
<keyword evidence="6" id="KW-0460">Magnesium</keyword>
<dbReference type="RefSeq" id="WP_183858990.1">
    <property type="nucleotide sequence ID" value="NZ_JACHFH010000002.1"/>
</dbReference>
<feature type="binding site" evidence="6">
    <location>
        <position position="82"/>
    </location>
    <ligand>
        <name>Mg(2+)</name>
        <dbReference type="ChEBI" id="CHEBI:18420"/>
        <note>ligand shared between all trimeric partners</note>
    </ligand>
</feature>
<evidence type="ECO:0000256" key="1">
    <source>
        <dbReference type="ARBA" id="ARBA00022448"/>
    </source>
</evidence>
<dbReference type="InterPro" id="IPR003188">
    <property type="entry name" value="PTS_IIA_lac/cel"/>
</dbReference>
<dbReference type="PIRSF" id="PIRSF000699">
    <property type="entry name" value="PTS_IILac_III"/>
    <property type="match status" value="1"/>
</dbReference>
<evidence type="ECO:0000256" key="4">
    <source>
        <dbReference type="ARBA" id="ARBA00022683"/>
    </source>
</evidence>
<feature type="active site" description="Tele-phosphohistidine intermediate" evidence="5">
    <location>
        <position position="79"/>
    </location>
</feature>